<dbReference type="InterPro" id="IPR008271">
    <property type="entry name" value="Ser/Thr_kinase_AS"/>
</dbReference>
<dbReference type="Proteomes" id="UP001642484">
    <property type="component" value="Unassembled WGS sequence"/>
</dbReference>
<name>A0ABP0JID2_9DINO</name>
<dbReference type="InterPro" id="IPR000719">
    <property type="entry name" value="Prot_kinase_dom"/>
</dbReference>
<dbReference type="Pfam" id="PF00069">
    <property type="entry name" value="Pkinase"/>
    <property type="match status" value="1"/>
</dbReference>
<sequence>MVELPTAVRRRSSRGELMRKIDFSSCFVSVISYSKDSNGKPGLDIESESLFIVFELGMESLEDRLIRYGDKGRQLTADEHRSLQWALVSIVFGLHTMGYVHLDIKPANIVCFELEHKKEQWKLIDLDGALCTGTEVRLSEVVATLQYLSPELASTFLGMQDPEKRFSIIECINHYFFQKIRHTHLEDLAGILEASTLGRVFGLGQMQKCLRMRRMCTCAVDCYIVGLVVDDFCFSVGTHF</sequence>
<gene>
    <name evidence="2" type="ORF">CCMP2556_LOCUS11561</name>
</gene>
<reference evidence="2 3" key="1">
    <citation type="submission" date="2024-02" db="EMBL/GenBank/DDBJ databases">
        <authorList>
            <person name="Chen Y."/>
            <person name="Shah S."/>
            <person name="Dougan E. K."/>
            <person name="Thang M."/>
            <person name="Chan C."/>
        </authorList>
    </citation>
    <scope>NUCLEOTIDE SEQUENCE [LARGE SCALE GENOMIC DNA]</scope>
</reference>
<protein>
    <recommendedName>
        <fullName evidence="1">Protein kinase domain-containing protein</fullName>
    </recommendedName>
</protein>
<evidence type="ECO:0000313" key="3">
    <source>
        <dbReference type="Proteomes" id="UP001642484"/>
    </source>
</evidence>
<dbReference type="InterPro" id="IPR011009">
    <property type="entry name" value="Kinase-like_dom_sf"/>
</dbReference>
<dbReference type="Gene3D" id="1.10.510.10">
    <property type="entry name" value="Transferase(Phosphotransferase) domain 1"/>
    <property type="match status" value="1"/>
</dbReference>
<keyword evidence="3" id="KW-1185">Reference proteome</keyword>
<accession>A0ABP0JID2</accession>
<comment type="caution">
    <text evidence="2">The sequence shown here is derived from an EMBL/GenBank/DDBJ whole genome shotgun (WGS) entry which is preliminary data.</text>
</comment>
<feature type="domain" description="Protein kinase" evidence="1">
    <location>
        <begin position="1"/>
        <end position="240"/>
    </location>
</feature>
<dbReference type="SUPFAM" id="SSF56112">
    <property type="entry name" value="Protein kinase-like (PK-like)"/>
    <property type="match status" value="1"/>
</dbReference>
<evidence type="ECO:0000313" key="2">
    <source>
        <dbReference type="EMBL" id="CAK9014174.1"/>
    </source>
</evidence>
<dbReference type="PANTHER" id="PTHR44167:SF24">
    <property type="entry name" value="SERINE_THREONINE-PROTEIN KINASE CHK2"/>
    <property type="match status" value="1"/>
</dbReference>
<dbReference type="PROSITE" id="PS00108">
    <property type="entry name" value="PROTEIN_KINASE_ST"/>
    <property type="match status" value="1"/>
</dbReference>
<dbReference type="PROSITE" id="PS50011">
    <property type="entry name" value="PROTEIN_KINASE_DOM"/>
    <property type="match status" value="1"/>
</dbReference>
<dbReference type="SMART" id="SM00220">
    <property type="entry name" value="S_TKc"/>
    <property type="match status" value="1"/>
</dbReference>
<proteinExistence type="predicted"/>
<evidence type="ECO:0000259" key="1">
    <source>
        <dbReference type="PROSITE" id="PS50011"/>
    </source>
</evidence>
<dbReference type="PANTHER" id="PTHR44167">
    <property type="entry name" value="OVARIAN-SPECIFIC SERINE/THREONINE-PROTEIN KINASE LOK-RELATED"/>
    <property type="match status" value="1"/>
</dbReference>
<dbReference type="EMBL" id="CAXAMN010005557">
    <property type="protein sequence ID" value="CAK9014174.1"/>
    <property type="molecule type" value="Genomic_DNA"/>
</dbReference>
<organism evidence="2 3">
    <name type="scientific">Durusdinium trenchii</name>
    <dbReference type="NCBI Taxonomy" id="1381693"/>
    <lineage>
        <taxon>Eukaryota</taxon>
        <taxon>Sar</taxon>
        <taxon>Alveolata</taxon>
        <taxon>Dinophyceae</taxon>
        <taxon>Suessiales</taxon>
        <taxon>Symbiodiniaceae</taxon>
        <taxon>Durusdinium</taxon>
    </lineage>
</organism>